<organism evidence="2 3">
    <name type="scientific">Striga hermonthica</name>
    <name type="common">Purple witchweed</name>
    <name type="synonym">Buchnera hermonthica</name>
    <dbReference type="NCBI Taxonomy" id="68872"/>
    <lineage>
        <taxon>Eukaryota</taxon>
        <taxon>Viridiplantae</taxon>
        <taxon>Streptophyta</taxon>
        <taxon>Embryophyta</taxon>
        <taxon>Tracheophyta</taxon>
        <taxon>Spermatophyta</taxon>
        <taxon>Magnoliopsida</taxon>
        <taxon>eudicotyledons</taxon>
        <taxon>Gunneridae</taxon>
        <taxon>Pentapetalae</taxon>
        <taxon>asterids</taxon>
        <taxon>lamiids</taxon>
        <taxon>Lamiales</taxon>
        <taxon>Orobanchaceae</taxon>
        <taxon>Buchnereae</taxon>
        <taxon>Striga</taxon>
    </lineage>
</organism>
<name>A0A9N7R150_STRHE</name>
<proteinExistence type="predicted"/>
<dbReference type="Proteomes" id="UP001153555">
    <property type="component" value="Unassembled WGS sequence"/>
</dbReference>
<feature type="non-terminal residue" evidence="2">
    <location>
        <position position="616"/>
    </location>
</feature>
<dbReference type="PROSITE" id="PS50994">
    <property type="entry name" value="INTEGRASE"/>
    <property type="match status" value="1"/>
</dbReference>
<dbReference type="SUPFAM" id="SSF53098">
    <property type="entry name" value="Ribonuclease H-like"/>
    <property type="match status" value="1"/>
</dbReference>
<sequence length="616" mass="69991">GVLCYFILKAYNLESTSSRVSTLTFGMSSCESAYSTSCYYHLPSLNFTIRKFKNFVALQTAHGGGAVVIRQNKRKLGYPANSLQSLLSQSRSRLRIHHVPVDFVDRPTQCRSLLAIVGPPQIYDATPITESLTAAPCSRSTAIRLNLSIVAAHECGSLISVAETLVWVFRLREETIKRDDGKRFVSIESMFLQFSLFFMMGGTKFTLNDALFSPKSTKNLLSFKDIQMNGYHVETMNKGRVEYLCITSYNTGNKCVLERLPILSSGLYYTQINMIEAYAATNSKMNEMFKLWHDRLGHPGSIMMRRIIETSSGHPLKNQRILQIHELTCASCSQWKLIMRPSHTKVGHEAPLFLERIHGEICGPIHPPCGPFRYFMVLIDASSRWSHVSLLSTRNVVFAKLLAQLIKLRAQFPDYIIKRVRLNNAGEFTSQAFNDYYMAVRIDVEHLVAHVHTQNGLAESLIKRLQLIARPLIMRTKLHTSVWGHAILHTDDLIRIRPGAHHTYSLLQLAYGREPNIAHIRVFGCVVYVPIAPPQRTKMGPQRRLGIYVGYESPSIIKYLEPKTGDVFTARFDDCHFNEELFPTLGGNERSIERNIEWKTSSLSYLDPPTKKIEQE</sequence>
<reference evidence="2" key="1">
    <citation type="submission" date="2019-12" db="EMBL/GenBank/DDBJ databases">
        <authorList>
            <person name="Scholes J."/>
        </authorList>
    </citation>
    <scope>NUCLEOTIDE SEQUENCE</scope>
</reference>
<dbReference type="GO" id="GO:0003676">
    <property type="term" value="F:nucleic acid binding"/>
    <property type="evidence" value="ECO:0007669"/>
    <property type="project" value="InterPro"/>
</dbReference>
<dbReference type="AlphaFoldDB" id="A0A9N7R150"/>
<dbReference type="PANTHER" id="PTHR42648">
    <property type="entry name" value="TRANSPOSASE, PUTATIVE-RELATED"/>
    <property type="match status" value="1"/>
</dbReference>
<dbReference type="GO" id="GO:0015074">
    <property type="term" value="P:DNA integration"/>
    <property type="evidence" value="ECO:0007669"/>
    <property type="project" value="InterPro"/>
</dbReference>
<accession>A0A9N7R150</accession>
<dbReference type="InterPro" id="IPR001584">
    <property type="entry name" value="Integrase_cat-core"/>
</dbReference>
<keyword evidence="3" id="KW-1185">Reference proteome</keyword>
<dbReference type="Pfam" id="PF25597">
    <property type="entry name" value="SH3_retrovirus"/>
    <property type="match status" value="1"/>
</dbReference>
<protein>
    <recommendedName>
        <fullName evidence="1">Integrase catalytic domain-containing protein</fullName>
    </recommendedName>
</protein>
<dbReference type="OrthoDB" id="1692260at2759"/>
<dbReference type="Gene3D" id="3.30.420.10">
    <property type="entry name" value="Ribonuclease H-like superfamily/Ribonuclease H"/>
    <property type="match status" value="1"/>
</dbReference>
<evidence type="ECO:0000313" key="2">
    <source>
        <dbReference type="EMBL" id="CAA0805913.1"/>
    </source>
</evidence>
<dbReference type="EMBL" id="CACSLK010000214">
    <property type="protein sequence ID" value="CAA0805913.1"/>
    <property type="molecule type" value="Genomic_DNA"/>
</dbReference>
<evidence type="ECO:0000313" key="3">
    <source>
        <dbReference type="Proteomes" id="UP001153555"/>
    </source>
</evidence>
<dbReference type="Pfam" id="PF13976">
    <property type="entry name" value="gag_pre-integrs"/>
    <property type="match status" value="1"/>
</dbReference>
<feature type="domain" description="Integrase catalytic" evidence="1">
    <location>
        <begin position="347"/>
        <end position="516"/>
    </location>
</feature>
<feature type="non-terminal residue" evidence="2">
    <location>
        <position position="1"/>
    </location>
</feature>
<dbReference type="InterPro" id="IPR057670">
    <property type="entry name" value="SH3_retrovirus"/>
</dbReference>
<dbReference type="InterPro" id="IPR036397">
    <property type="entry name" value="RNaseH_sf"/>
</dbReference>
<dbReference type="InterPro" id="IPR039537">
    <property type="entry name" value="Retrotran_Ty1/copia-like"/>
</dbReference>
<comment type="caution">
    <text evidence="2">The sequence shown here is derived from an EMBL/GenBank/DDBJ whole genome shotgun (WGS) entry which is preliminary data.</text>
</comment>
<dbReference type="PANTHER" id="PTHR42648:SF25">
    <property type="entry name" value="RNA-DIRECTED DNA POLYMERASE"/>
    <property type="match status" value="1"/>
</dbReference>
<evidence type="ECO:0000259" key="1">
    <source>
        <dbReference type="PROSITE" id="PS50994"/>
    </source>
</evidence>
<dbReference type="InterPro" id="IPR025724">
    <property type="entry name" value="GAG-pre-integrase_dom"/>
</dbReference>
<gene>
    <name evidence="2" type="ORF">SHERM_00821</name>
</gene>
<dbReference type="InterPro" id="IPR012337">
    <property type="entry name" value="RNaseH-like_sf"/>
</dbReference>